<evidence type="ECO:0000256" key="8">
    <source>
        <dbReference type="SAM" id="Coils"/>
    </source>
</evidence>
<protein>
    <submittedName>
        <fullName evidence="10">TolC family protein</fullName>
    </submittedName>
</protein>
<keyword evidence="5" id="KW-0812">Transmembrane</keyword>
<dbReference type="Gene3D" id="1.20.1600.10">
    <property type="entry name" value="Outer membrane efflux proteins (OEP)"/>
    <property type="match status" value="1"/>
</dbReference>
<dbReference type="GO" id="GO:0009279">
    <property type="term" value="C:cell outer membrane"/>
    <property type="evidence" value="ECO:0007669"/>
    <property type="project" value="UniProtKB-SubCell"/>
</dbReference>
<feature type="coiled-coil region" evidence="8">
    <location>
        <begin position="29"/>
        <end position="56"/>
    </location>
</feature>
<accession>A0A4U1BIQ1</accession>
<dbReference type="SUPFAM" id="SSF56954">
    <property type="entry name" value="Outer membrane efflux proteins (OEP)"/>
    <property type="match status" value="1"/>
</dbReference>
<dbReference type="EMBL" id="SWCI01000001">
    <property type="protein sequence ID" value="TKB51223.1"/>
    <property type="molecule type" value="Genomic_DNA"/>
</dbReference>
<evidence type="ECO:0000313" key="11">
    <source>
        <dbReference type="Proteomes" id="UP000305674"/>
    </source>
</evidence>
<evidence type="ECO:0000256" key="9">
    <source>
        <dbReference type="SAM" id="SignalP"/>
    </source>
</evidence>
<dbReference type="GO" id="GO:0015288">
    <property type="term" value="F:porin activity"/>
    <property type="evidence" value="ECO:0007669"/>
    <property type="project" value="TreeGrafter"/>
</dbReference>
<dbReference type="AlphaFoldDB" id="A0A4U1BIQ1"/>
<dbReference type="GO" id="GO:1990281">
    <property type="term" value="C:efflux pump complex"/>
    <property type="evidence" value="ECO:0007669"/>
    <property type="project" value="TreeGrafter"/>
</dbReference>
<dbReference type="OrthoDB" id="5780445at2"/>
<evidence type="ECO:0000256" key="5">
    <source>
        <dbReference type="ARBA" id="ARBA00022692"/>
    </source>
</evidence>
<evidence type="ECO:0000256" key="7">
    <source>
        <dbReference type="ARBA" id="ARBA00023237"/>
    </source>
</evidence>
<sequence length="455" mass="50799">MRYWICALLCFSGTLSAQPLSLQQAWQRVEAVSDKLQAQQQAHQRAEAELGVANQLGDPSLTLRGSYLRLDRAVQLDARAINPLPQMLTLLPPGLLPPLPDSAWKTEISDRDIYHASLQAVWPLYVGGRIEAAKSIKAAEVEQQKQQTRLDTQERFSSLVERYFALALTHRVEQLHLARLDTLKRQLANAEALRHQGQIAEVERLDAQVALEQGQVALSQASRRRVLAQMALDTLLQRQGTELSQSLLLPRQMPDLDQWHRQMLATHPALALFGAKEAQAQGAINAERGRYKPELALVGNYSFDVDESLMSELEPEWMVGLTLKVPLVTNDGRNDRVRAAKSAQLQVQHLKAQTRQDLELLMASREQQLSQARHEYLALASAESLAKENLRLRQLAFAQGLGTSIDQVEAGDKLLEVQTARAAAQYRCLVALGQLAAMSDNQSLLFQLLKSTEIQ</sequence>
<keyword evidence="9" id="KW-0732">Signal</keyword>
<dbReference type="Proteomes" id="UP000305674">
    <property type="component" value="Unassembled WGS sequence"/>
</dbReference>
<dbReference type="PANTHER" id="PTHR30026:SF5">
    <property type="entry name" value="ABC-TYPE EFFLUX SYSTEM SECRETIN COMPONENT"/>
    <property type="match status" value="1"/>
</dbReference>
<evidence type="ECO:0000256" key="3">
    <source>
        <dbReference type="ARBA" id="ARBA00022448"/>
    </source>
</evidence>
<keyword evidence="8" id="KW-0175">Coiled coil</keyword>
<comment type="subcellular location">
    <subcellularLocation>
        <location evidence="1">Cell outer membrane</location>
    </subcellularLocation>
</comment>
<keyword evidence="3" id="KW-0813">Transport</keyword>
<dbReference type="PANTHER" id="PTHR30026">
    <property type="entry name" value="OUTER MEMBRANE PROTEIN TOLC"/>
    <property type="match status" value="1"/>
</dbReference>
<feature type="chain" id="PRO_5020415686" evidence="9">
    <location>
        <begin position="18"/>
        <end position="455"/>
    </location>
</feature>
<proteinExistence type="inferred from homology"/>
<keyword evidence="6" id="KW-0472">Membrane</keyword>
<dbReference type="GO" id="GO:0015562">
    <property type="term" value="F:efflux transmembrane transporter activity"/>
    <property type="evidence" value="ECO:0007669"/>
    <property type="project" value="InterPro"/>
</dbReference>
<evidence type="ECO:0000256" key="2">
    <source>
        <dbReference type="ARBA" id="ARBA00007613"/>
    </source>
</evidence>
<keyword evidence="7" id="KW-0998">Cell outer membrane</keyword>
<organism evidence="10 11">
    <name type="scientific">Ferrimonas sediminicola</name>
    <dbReference type="NCBI Taxonomy" id="2569538"/>
    <lineage>
        <taxon>Bacteria</taxon>
        <taxon>Pseudomonadati</taxon>
        <taxon>Pseudomonadota</taxon>
        <taxon>Gammaproteobacteria</taxon>
        <taxon>Alteromonadales</taxon>
        <taxon>Ferrimonadaceae</taxon>
        <taxon>Ferrimonas</taxon>
    </lineage>
</organism>
<comment type="similarity">
    <text evidence="2">Belongs to the outer membrane factor (OMF) (TC 1.B.17) family.</text>
</comment>
<dbReference type="InterPro" id="IPR051906">
    <property type="entry name" value="TolC-like"/>
</dbReference>
<evidence type="ECO:0000256" key="6">
    <source>
        <dbReference type="ARBA" id="ARBA00023136"/>
    </source>
</evidence>
<feature type="signal peptide" evidence="9">
    <location>
        <begin position="1"/>
        <end position="17"/>
    </location>
</feature>
<dbReference type="Pfam" id="PF02321">
    <property type="entry name" value="OEP"/>
    <property type="match status" value="2"/>
</dbReference>
<keyword evidence="11" id="KW-1185">Reference proteome</keyword>
<evidence type="ECO:0000256" key="4">
    <source>
        <dbReference type="ARBA" id="ARBA00022452"/>
    </source>
</evidence>
<dbReference type="InterPro" id="IPR003423">
    <property type="entry name" value="OMP_efflux"/>
</dbReference>
<evidence type="ECO:0000256" key="1">
    <source>
        <dbReference type="ARBA" id="ARBA00004442"/>
    </source>
</evidence>
<dbReference type="RefSeq" id="WP_136850577.1">
    <property type="nucleotide sequence ID" value="NZ_SWCI01000001.1"/>
</dbReference>
<name>A0A4U1BIQ1_9GAMM</name>
<evidence type="ECO:0000313" key="10">
    <source>
        <dbReference type="EMBL" id="TKB51223.1"/>
    </source>
</evidence>
<keyword evidence="4" id="KW-1134">Transmembrane beta strand</keyword>
<reference evidence="10 11" key="1">
    <citation type="submission" date="2019-04" db="EMBL/GenBank/DDBJ databases">
        <authorList>
            <person name="Hwang J.C."/>
        </authorList>
    </citation>
    <scope>NUCLEOTIDE SEQUENCE [LARGE SCALE GENOMIC DNA]</scope>
    <source>
        <strain evidence="10 11">IMCC35001</strain>
    </source>
</reference>
<gene>
    <name evidence="10" type="ORF">FCL40_01320</name>
</gene>
<comment type="caution">
    <text evidence="10">The sequence shown here is derived from an EMBL/GenBank/DDBJ whole genome shotgun (WGS) entry which is preliminary data.</text>
</comment>